<sequence>MSQKVCIDGVKHAGASVFLGVDHCGNPCWTRNPERIMVWLCDGWRTRFNQRREQRTRNIPVKNEAGDIIDWVKEPLGGPDVSELLSDREARLQCSWIAAVPSSILASTDRIEGTEWFAGLKRKKTAGGRVPGFKSRHRGLGFVCWYRPSNHSYNAVFHRTGRKSGVVVITGMNPSRWRKPGEKLHWRVVIHVRVSQPIRPYTSVHVDWTHRMLVFVNMPLPLSRASAGEVGIDRGCVHTLALSDGTFMDMPKPSKAELKRLEYLQRRMARQDRVNEARGGRTAKFVSRRRRKTLNRFNALQGRIVRRRNDWIEKTTTKLAQENVLVAMEDLDVKAMTKRPKPKPDPDRPGQYLRNGAKAKAGLNRSILGSNWSRLRKRLKDKMDANGGRLVIVPAAYTSQTCHQCGHVASENRESQAVFHCVRCGHQANADVNAAMNILSRALDKTGGGTALDVEDPHWRPDEASTPSTRAGSSFGVRAVKGIPRL</sequence>
<evidence type="ECO:0000313" key="8">
    <source>
        <dbReference type="EMBL" id="KAB6028257.1"/>
    </source>
</evidence>
<comment type="similarity">
    <text evidence="1">In the C-terminal section; belongs to the transposase 35 family.</text>
</comment>
<accession>A0A6I0V8D4</accession>
<evidence type="ECO:0000256" key="2">
    <source>
        <dbReference type="ARBA" id="ARBA00022578"/>
    </source>
</evidence>
<dbReference type="InterPro" id="IPR010095">
    <property type="entry name" value="Cas12f1-like_TNB"/>
</dbReference>
<organism evidence="8 9">
    <name type="scientific">Bifidobacterium adolescentis</name>
    <dbReference type="NCBI Taxonomy" id="1680"/>
    <lineage>
        <taxon>Bacteria</taxon>
        <taxon>Bacillati</taxon>
        <taxon>Actinomycetota</taxon>
        <taxon>Actinomycetes</taxon>
        <taxon>Bifidobacteriales</taxon>
        <taxon>Bifidobacteriaceae</taxon>
        <taxon>Bifidobacterium</taxon>
    </lineage>
</organism>
<evidence type="ECO:0000259" key="7">
    <source>
        <dbReference type="Pfam" id="PF07282"/>
    </source>
</evidence>
<dbReference type="GO" id="GO:0032196">
    <property type="term" value="P:transposition"/>
    <property type="evidence" value="ECO:0007669"/>
    <property type="project" value="UniProtKB-KW"/>
</dbReference>
<dbReference type="Pfam" id="PF07282">
    <property type="entry name" value="Cas12f1-like_TNB"/>
    <property type="match status" value="1"/>
</dbReference>
<reference evidence="8 9" key="1">
    <citation type="journal article" date="2019" name="Nat. Med.">
        <title>A library of human gut bacterial isolates paired with longitudinal multiomics data enables mechanistic microbiome research.</title>
        <authorList>
            <person name="Poyet M."/>
            <person name="Groussin M."/>
            <person name="Gibbons S.M."/>
            <person name="Avila-Pacheco J."/>
            <person name="Jiang X."/>
            <person name="Kearney S.M."/>
            <person name="Perrotta A.R."/>
            <person name="Berdy B."/>
            <person name="Zhao S."/>
            <person name="Lieberman T.D."/>
            <person name="Swanson P.K."/>
            <person name="Smith M."/>
            <person name="Roesemann S."/>
            <person name="Alexander J.E."/>
            <person name="Rich S.A."/>
            <person name="Livny J."/>
            <person name="Vlamakis H."/>
            <person name="Clish C."/>
            <person name="Bullock K."/>
            <person name="Deik A."/>
            <person name="Scott J."/>
            <person name="Pierce K.A."/>
            <person name="Xavier R.J."/>
            <person name="Alm E.J."/>
        </authorList>
    </citation>
    <scope>NUCLEOTIDE SEQUENCE [LARGE SCALE GENOMIC DNA]</scope>
    <source>
        <strain evidence="8 9">BIOML-A26</strain>
    </source>
</reference>
<keyword evidence="3" id="KW-0238">DNA-binding</keyword>
<protein>
    <submittedName>
        <fullName evidence="8">Transposase</fullName>
    </submittedName>
</protein>
<proteinExistence type="inferred from homology"/>
<evidence type="ECO:0000259" key="6">
    <source>
        <dbReference type="Pfam" id="PF01385"/>
    </source>
</evidence>
<feature type="region of interest" description="Disordered" evidence="5">
    <location>
        <begin position="335"/>
        <end position="357"/>
    </location>
</feature>
<dbReference type="Pfam" id="PF01385">
    <property type="entry name" value="OrfB_IS605"/>
    <property type="match status" value="1"/>
</dbReference>
<evidence type="ECO:0000256" key="4">
    <source>
        <dbReference type="ARBA" id="ARBA00023172"/>
    </source>
</evidence>
<keyword evidence="2" id="KW-0815">Transposition</keyword>
<evidence type="ECO:0000313" key="9">
    <source>
        <dbReference type="Proteomes" id="UP000470926"/>
    </source>
</evidence>
<dbReference type="EMBL" id="WDFR01000009">
    <property type="protein sequence ID" value="KAB6028257.1"/>
    <property type="molecule type" value="Genomic_DNA"/>
</dbReference>
<dbReference type="GO" id="GO:0003677">
    <property type="term" value="F:DNA binding"/>
    <property type="evidence" value="ECO:0007669"/>
    <property type="project" value="UniProtKB-KW"/>
</dbReference>
<dbReference type="AlphaFoldDB" id="A0A6I0V8D4"/>
<gene>
    <name evidence="8" type="ORF">GA542_09925</name>
</gene>
<evidence type="ECO:0000256" key="1">
    <source>
        <dbReference type="ARBA" id="ARBA00008761"/>
    </source>
</evidence>
<feature type="domain" description="Probable transposase IS891/IS1136/IS1341" evidence="6">
    <location>
        <begin position="229"/>
        <end position="338"/>
    </location>
</feature>
<dbReference type="InterPro" id="IPR001959">
    <property type="entry name" value="Transposase"/>
</dbReference>
<feature type="domain" description="Cas12f1-like TNB" evidence="7">
    <location>
        <begin position="372"/>
        <end position="438"/>
    </location>
</feature>
<evidence type="ECO:0000256" key="5">
    <source>
        <dbReference type="SAM" id="MobiDB-lite"/>
    </source>
</evidence>
<evidence type="ECO:0000256" key="3">
    <source>
        <dbReference type="ARBA" id="ARBA00023125"/>
    </source>
</evidence>
<keyword evidence="4" id="KW-0233">DNA recombination</keyword>
<dbReference type="NCBIfam" id="NF040570">
    <property type="entry name" value="guided_TnpB"/>
    <property type="match status" value="1"/>
</dbReference>
<dbReference type="Proteomes" id="UP000470926">
    <property type="component" value="Unassembled WGS sequence"/>
</dbReference>
<name>A0A6I0V8D4_BIFAD</name>
<dbReference type="GO" id="GO:0006310">
    <property type="term" value="P:DNA recombination"/>
    <property type="evidence" value="ECO:0007669"/>
    <property type="project" value="UniProtKB-KW"/>
</dbReference>
<comment type="caution">
    <text evidence="8">The sequence shown here is derived from an EMBL/GenBank/DDBJ whole genome shotgun (WGS) entry which is preliminary data.</text>
</comment>
<feature type="region of interest" description="Disordered" evidence="5">
    <location>
        <begin position="449"/>
        <end position="476"/>
    </location>
</feature>